<organism evidence="1 2">
    <name type="scientific">Miscanthus lutarioriparius</name>
    <dbReference type="NCBI Taxonomy" id="422564"/>
    <lineage>
        <taxon>Eukaryota</taxon>
        <taxon>Viridiplantae</taxon>
        <taxon>Streptophyta</taxon>
        <taxon>Embryophyta</taxon>
        <taxon>Tracheophyta</taxon>
        <taxon>Spermatophyta</taxon>
        <taxon>Magnoliopsida</taxon>
        <taxon>Liliopsida</taxon>
        <taxon>Poales</taxon>
        <taxon>Poaceae</taxon>
        <taxon>PACMAD clade</taxon>
        <taxon>Panicoideae</taxon>
        <taxon>Andropogonodae</taxon>
        <taxon>Andropogoneae</taxon>
        <taxon>Saccharinae</taxon>
        <taxon>Miscanthus</taxon>
    </lineage>
</organism>
<dbReference type="AlphaFoldDB" id="A0A811P1Q9"/>
<proteinExistence type="predicted"/>
<name>A0A811P1Q9_9POAL</name>
<comment type="caution">
    <text evidence="1">The sequence shown here is derived from an EMBL/GenBank/DDBJ whole genome shotgun (WGS) entry which is preliminary data.</text>
</comment>
<accession>A0A811P1Q9</accession>
<reference evidence="1" key="1">
    <citation type="submission" date="2020-10" db="EMBL/GenBank/DDBJ databases">
        <authorList>
            <person name="Han B."/>
            <person name="Lu T."/>
            <person name="Zhao Q."/>
            <person name="Huang X."/>
            <person name="Zhao Y."/>
        </authorList>
    </citation>
    <scope>NUCLEOTIDE SEQUENCE</scope>
</reference>
<dbReference type="EMBL" id="CAJGYO010000006">
    <property type="protein sequence ID" value="CAD6235768.1"/>
    <property type="molecule type" value="Genomic_DNA"/>
</dbReference>
<protein>
    <submittedName>
        <fullName evidence="1">Uncharacterized protein</fullName>
    </submittedName>
</protein>
<evidence type="ECO:0000313" key="2">
    <source>
        <dbReference type="Proteomes" id="UP000604825"/>
    </source>
</evidence>
<dbReference type="Proteomes" id="UP000604825">
    <property type="component" value="Unassembled WGS sequence"/>
</dbReference>
<gene>
    <name evidence="1" type="ORF">NCGR_LOCUS23904</name>
</gene>
<keyword evidence="2" id="KW-1185">Reference proteome</keyword>
<evidence type="ECO:0000313" key="1">
    <source>
        <dbReference type="EMBL" id="CAD6235768.1"/>
    </source>
</evidence>
<sequence>MADEHERLNVVAALSLCPISTVGVNEEENKDGGGEYHEFNVENPNYQQEFLEDTDGCKSNLILFDAC</sequence>